<dbReference type="EMBL" id="QZWG01000003">
    <property type="protein sequence ID" value="RZC18750.1"/>
    <property type="molecule type" value="Genomic_DNA"/>
</dbReference>
<protein>
    <submittedName>
        <fullName evidence="1">Uncharacterized protein</fullName>
    </submittedName>
</protein>
<organism evidence="1 2">
    <name type="scientific">Glycine soja</name>
    <name type="common">Wild soybean</name>
    <dbReference type="NCBI Taxonomy" id="3848"/>
    <lineage>
        <taxon>Eukaryota</taxon>
        <taxon>Viridiplantae</taxon>
        <taxon>Streptophyta</taxon>
        <taxon>Embryophyta</taxon>
        <taxon>Tracheophyta</taxon>
        <taxon>Spermatophyta</taxon>
        <taxon>Magnoliopsida</taxon>
        <taxon>eudicotyledons</taxon>
        <taxon>Gunneridae</taxon>
        <taxon>Pentapetalae</taxon>
        <taxon>rosids</taxon>
        <taxon>fabids</taxon>
        <taxon>Fabales</taxon>
        <taxon>Fabaceae</taxon>
        <taxon>Papilionoideae</taxon>
        <taxon>50 kb inversion clade</taxon>
        <taxon>NPAAA clade</taxon>
        <taxon>indigoferoid/millettioid clade</taxon>
        <taxon>Phaseoleae</taxon>
        <taxon>Glycine</taxon>
        <taxon>Glycine subgen. Soja</taxon>
    </lineage>
</organism>
<evidence type="ECO:0000313" key="2">
    <source>
        <dbReference type="Proteomes" id="UP000289340"/>
    </source>
</evidence>
<dbReference type="Proteomes" id="UP000289340">
    <property type="component" value="Chromosome 3"/>
</dbReference>
<keyword evidence="2" id="KW-1185">Reference proteome</keyword>
<dbReference type="AlphaFoldDB" id="A0A445L697"/>
<sequence length="89" mass="9984">MLSEPCEKISHHTAHQLDLPLEPYVQTDLEKQWGERDAAAIGVGPVTIRHKSPLATHMPCCNCNLQYVMEVLNSLGNRKVKGEHLVLEN</sequence>
<reference evidence="1 2" key="1">
    <citation type="submission" date="2018-09" db="EMBL/GenBank/DDBJ databases">
        <title>A high-quality reference genome of wild soybean provides a powerful tool to mine soybean genomes.</title>
        <authorList>
            <person name="Xie M."/>
            <person name="Chung C.Y.L."/>
            <person name="Li M.-W."/>
            <person name="Wong F.-L."/>
            <person name="Chan T.-F."/>
            <person name="Lam H.-M."/>
        </authorList>
    </citation>
    <scope>NUCLEOTIDE SEQUENCE [LARGE SCALE GENOMIC DNA]</scope>
    <source>
        <strain evidence="2">cv. W05</strain>
        <tissue evidence="1">Hypocotyl of etiolated seedlings</tissue>
    </source>
</reference>
<gene>
    <name evidence="1" type="ORF">D0Y65_005822</name>
</gene>
<name>A0A445L697_GLYSO</name>
<accession>A0A445L697</accession>
<proteinExistence type="predicted"/>
<evidence type="ECO:0000313" key="1">
    <source>
        <dbReference type="EMBL" id="RZC18750.1"/>
    </source>
</evidence>
<comment type="caution">
    <text evidence="1">The sequence shown here is derived from an EMBL/GenBank/DDBJ whole genome shotgun (WGS) entry which is preliminary data.</text>
</comment>